<dbReference type="GO" id="GO:0000978">
    <property type="term" value="F:RNA polymerase II cis-regulatory region sequence-specific DNA binding"/>
    <property type="evidence" value="ECO:0007669"/>
    <property type="project" value="TreeGrafter"/>
</dbReference>
<dbReference type="InterPro" id="IPR001723">
    <property type="entry name" value="Nuclear_hrmn_rcpt"/>
</dbReference>
<feature type="region of interest" description="Disordered" evidence="11">
    <location>
        <begin position="81"/>
        <end position="107"/>
    </location>
</feature>
<keyword evidence="3 10" id="KW-0863">Zinc-finger</keyword>
<evidence type="ECO:0000256" key="7">
    <source>
        <dbReference type="ARBA" id="ARBA00023163"/>
    </source>
</evidence>
<dbReference type="Pfam" id="PF00104">
    <property type="entry name" value="Hormone_recep"/>
    <property type="match status" value="1"/>
</dbReference>
<evidence type="ECO:0000256" key="8">
    <source>
        <dbReference type="ARBA" id="ARBA00023170"/>
    </source>
</evidence>
<keyword evidence="9 10" id="KW-0539">Nucleus</keyword>
<protein>
    <submittedName>
        <fullName evidence="15">Nuclear hormone receptor HR3</fullName>
    </submittedName>
</protein>
<evidence type="ECO:0000259" key="12">
    <source>
        <dbReference type="PROSITE" id="PS51030"/>
    </source>
</evidence>
<keyword evidence="8 10" id="KW-0675">Receptor</keyword>
<evidence type="ECO:0000256" key="5">
    <source>
        <dbReference type="ARBA" id="ARBA00023015"/>
    </source>
</evidence>
<proteinExistence type="inferred from homology"/>
<dbReference type="CDD" id="cd06968">
    <property type="entry name" value="NR_DBD_ROR"/>
    <property type="match status" value="1"/>
</dbReference>
<dbReference type="GO" id="GO:0008270">
    <property type="term" value="F:zinc ion binding"/>
    <property type="evidence" value="ECO:0007669"/>
    <property type="project" value="UniProtKB-KW"/>
</dbReference>
<sequence length="557" mass="61107">MAEKTTNGTSATATKPTYYIKHEFITDLGGLQPLQAHQLADGNGHIKQEPGSKLTVSATTHAVGPVLTYGTNTLTVKTDISTQGVGPATTSSTSSSSASATTPTENELSAQIEVIPCKVCGDKSSGVHYGIITCEGCKGFFRRSQSQNVTYQCPRQKNCTVDRVNRNRCQYCRLQKCLNLGMSRDAVKFGRMSKKQREKVEDEVRLHRQMQEVHISSSYAPYTEYKYSPPSTQIMYGNTTNSYELYQQSHQYGVPVSSIPTTTSSVSTTPVNVNGGYPPPPAAHHALVAAPISYPSAAVAAAAVASGAYPIAQPGAVPSSSGGYPDTATPQHSMVTSTVDEGLIKCIGNAYDNAHSLFLRTSEMAQPISQNQLQQYRNMTRTEGWIKFSEELTKVIQCIIEFAKSVEGFRRLNQEIQIGLLKSHTFELAMIAMSQHYSVETYSITVDNVILPVNILCINDPAEAAFANEVITSLHMLASFQLTNAETALLSAYVLLYEIKSEQLLVAQIRQCLVSQLAPRIPEADDYLMKLLEMLPRLKTLKYQQKLATFLDWRLVL</sequence>
<evidence type="ECO:0000256" key="2">
    <source>
        <dbReference type="ARBA" id="ARBA00022723"/>
    </source>
</evidence>
<keyword evidence="7 10" id="KW-0804">Transcription</keyword>
<dbReference type="SUPFAM" id="SSF48508">
    <property type="entry name" value="Nuclear receptor ligand-binding domain"/>
    <property type="match status" value="1"/>
</dbReference>
<dbReference type="GO" id="GO:0004879">
    <property type="term" value="F:nuclear receptor activity"/>
    <property type="evidence" value="ECO:0007669"/>
    <property type="project" value="TreeGrafter"/>
</dbReference>
<dbReference type="InterPro" id="IPR035500">
    <property type="entry name" value="NHR-like_dom_sf"/>
</dbReference>
<dbReference type="InterPro" id="IPR044101">
    <property type="entry name" value="NR_DBD_ROR"/>
</dbReference>
<dbReference type="InterPro" id="IPR001628">
    <property type="entry name" value="Znf_hrmn_rcpt"/>
</dbReference>
<comment type="similarity">
    <text evidence="10">Belongs to the nuclear hormone receptor family.</text>
</comment>
<dbReference type="AlphaFoldDB" id="A0A914DE59"/>
<dbReference type="PROSITE" id="PS51843">
    <property type="entry name" value="NR_LBD"/>
    <property type="match status" value="1"/>
</dbReference>
<reference evidence="15" key="1">
    <citation type="submission" date="2022-11" db="UniProtKB">
        <authorList>
            <consortium name="WormBaseParasite"/>
        </authorList>
    </citation>
    <scope>IDENTIFICATION</scope>
</reference>
<dbReference type="SMART" id="SM00430">
    <property type="entry name" value="HOLI"/>
    <property type="match status" value="1"/>
</dbReference>
<dbReference type="Proteomes" id="UP000887540">
    <property type="component" value="Unplaced"/>
</dbReference>
<dbReference type="SMART" id="SM00399">
    <property type="entry name" value="ZnF_C4"/>
    <property type="match status" value="1"/>
</dbReference>
<dbReference type="InterPro" id="IPR000536">
    <property type="entry name" value="Nucl_hrmn_rcpt_lig-bd"/>
</dbReference>
<evidence type="ECO:0000256" key="3">
    <source>
        <dbReference type="ARBA" id="ARBA00022771"/>
    </source>
</evidence>
<dbReference type="SUPFAM" id="SSF57716">
    <property type="entry name" value="Glucocorticoid receptor-like (DNA-binding domain)"/>
    <property type="match status" value="1"/>
</dbReference>
<dbReference type="PANTHER" id="PTHR45805">
    <property type="entry name" value="NUCLEAR HORMONE RECEPTOR HR3-RELATED"/>
    <property type="match status" value="1"/>
</dbReference>
<dbReference type="PRINTS" id="PR00398">
    <property type="entry name" value="STRDHORMONER"/>
</dbReference>
<evidence type="ECO:0000256" key="6">
    <source>
        <dbReference type="ARBA" id="ARBA00023125"/>
    </source>
</evidence>
<feature type="compositionally biased region" description="Low complexity" evidence="11">
    <location>
        <begin position="87"/>
        <end position="104"/>
    </location>
</feature>
<dbReference type="InterPro" id="IPR013088">
    <property type="entry name" value="Znf_NHR/GATA"/>
</dbReference>
<dbReference type="GO" id="GO:0005634">
    <property type="term" value="C:nucleus"/>
    <property type="evidence" value="ECO:0007669"/>
    <property type="project" value="UniProtKB-SubCell"/>
</dbReference>
<keyword evidence="5 10" id="KW-0805">Transcription regulation</keyword>
<evidence type="ECO:0000313" key="15">
    <source>
        <dbReference type="WBParaSite" id="ACRNAN_scaffold2276.g14190.t1"/>
    </source>
</evidence>
<dbReference type="Gene3D" id="1.10.565.10">
    <property type="entry name" value="Retinoid X Receptor"/>
    <property type="match status" value="1"/>
</dbReference>
<dbReference type="PRINTS" id="PR00047">
    <property type="entry name" value="STROIDFINGER"/>
</dbReference>
<dbReference type="PROSITE" id="PS00031">
    <property type="entry name" value="NUCLEAR_REC_DBD_1"/>
    <property type="match status" value="1"/>
</dbReference>
<evidence type="ECO:0000256" key="9">
    <source>
        <dbReference type="ARBA" id="ARBA00023242"/>
    </source>
</evidence>
<evidence type="ECO:0000256" key="11">
    <source>
        <dbReference type="SAM" id="MobiDB-lite"/>
    </source>
</evidence>
<comment type="subcellular location">
    <subcellularLocation>
        <location evidence="1 10">Nucleus</location>
    </subcellularLocation>
</comment>
<evidence type="ECO:0000256" key="1">
    <source>
        <dbReference type="ARBA" id="ARBA00004123"/>
    </source>
</evidence>
<keyword evidence="6 10" id="KW-0238">DNA-binding</keyword>
<keyword evidence="2 10" id="KW-0479">Metal-binding</keyword>
<dbReference type="FunFam" id="3.30.50.10:FF:000003">
    <property type="entry name" value="Nuclear orphan receptor ROR-beta"/>
    <property type="match status" value="1"/>
</dbReference>
<dbReference type="Pfam" id="PF00105">
    <property type="entry name" value="zf-C4"/>
    <property type="match status" value="1"/>
</dbReference>
<dbReference type="PANTHER" id="PTHR45805:SF2">
    <property type="entry name" value="NUCLEAR HORMONE RECEPTOR HR3-RELATED"/>
    <property type="match status" value="1"/>
</dbReference>
<feature type="domain" description="NR LBD" evidence="13">
    <location>
        <begin position="350"/>
        <end position="557"/>
    </location>
</feature>
<accession>A0A914DE59</accession>
<evidence type="ECO:0000259" key="13">
    <source>
        <dbReference type="PROSITE" id="PS51843"/>
    </source>
</evidence>
<evidence type="ECO:0000313" key="14">
    <source>
        <dbReference type="Proteomes" id="UP000887540"/>
    </source>
</evidence>
<evidence type="ECO:0000256" key="10">
    <source>
        <dbReference type="RuleBase" id="RU004334"/>
    </source>
</evidence>
<evidence type="ECO:0000256" key="4">
    <source>
        <dbReference type="ARBA" id="ARBA00022833"/>
    </source>
</evidence>
<dbReference type="PROSITE" id="PS51030">
    <property type="entry name" value="NUCLEAR_REC_DBD_2"/>
    <property type="match status" value="1"/>
</dbReference>
<keyword evidence="14" id="KW-1185">Reference proteome</keyword>
<feature type="domain" description="Nuclear receptor" evidence="12">
    <location>
        <begin position="114"/>
        <end position="189"/>
    </location>
</feature>
<name>A0A914DE59_9BILA</name>
<organism evidence="14 15">
    <name type="scientific">Acrobeloides nanus</name>
    <dbReference type="NCBI Taxonomy" id="290746"/>
    <lineage>
        <taxon>Eukaryota</taxon>
        <taxon>Metazoa</taxon>
        <taxon>Ecdysozoa</taxon>
        <taxon>Nematoda</taxon>
        <taxon>Chromadorea</taxon>
        <taxon>Rhabditida</taxon>
        <taxon>Tylenchina</taxon>
        <taxon>Cephalobomorpha</taxon>
        <taxon>Cephaloboidea</taxon>
        <taxon>Cephalobidae</taxon>
        <taxon>Acrobeloides</taxon>
    </lineage>
</organism>
<dbReference type="WBParaSite" id="ACRNAN_scaffold2276.g14190.t1">
    <property type="protein sequence ID" value="ACRNAN_scaffold2276.g14190.t1"/>
    <property type="gene ID" value="ACRNAN_scaffold2276.g14190"/>
</dbReference>
<dbReference type="Gene3D" id="3.30.50.10">
    <property type="entry name" value="Erythroid Transcription Factor GATA-1, subunit A"/>
    <property type="match status" value="1"/>
</dbReference>
<keyword evidence="4 10" id="KW-0862">Zinc</keyword>